<protein>
    <submittedName>
        <fullName evidence="2">Uncharacterized protein</fullName>
    </submittedName>
</protein>
<proteinExistence type="predicted"/>
<feature type="compositionally biased region" description="Polar residues" evidence="1">
    <location>
        <begin position="1"/>
        <end position="10"/>
    </location>
</feature>
<keyword evidence="3" id="KW-1185">Reference proteome</keyword>
<evidence type="ECO:0000313" key="2">
    <source>
        <dbReference type="EMBL" id="KAF2667163.1"/>
    </source>
</evidence>
<dbReference type="AlphaFoldDB" id="A0A6A6U792"/>
<feature type="region of interest" description="Disordered" evidence="1">
    <location>
        <begin position="1"/>
        <end position="37"/>
    </location>
</feature>
<gene>
    <name evidence="2" type="ORF">BT63DRAFT_458125</name>
</gene>
<feature type="compositionally biased region" description="Basic and acidic residues" evidence="1">
    <location>
        <begin position="53"/>
        <end position="67"/>
    </location>
</feature>
<feature type="compositionally biased region" description="Basic and acidic residues" evidence="1">
    <location>
        <begin position="11"/>
        <end position="24"/>
    </location>
</feature>
<evidence type="ECO:0000313" key="3">
    <source>
        <dbReference type="Proteomes" id="UP000799302"/>
    </source>
</evidence>
<name>A0A6A6U792_9PEZI</name>
<dbReference type="EMBL" id="MU004238">
    <property type="protein sequence ID" value="KAF2667163.1"/>
    <property type="molecule type" value="Genomic_DNA"/>
</dbReference>
<reference evidence="2" key="1">
    <citation type="journal article" date="2020" name="Stud. Mycol.">
        <title>101 Dothideomycetes genomes: a test case for predicting lifestyles and emergence of pathogens.</title>
        <authorList>
            <person name="Haridas S."/>
            <person name="Albert R."/>
            <person name="Binder M."/>
            <person name="Bloem J."/>
            <person name="Labutti K."/>
            <person name="Salamov A."/>
            <person name="Andreopoulos B."/>
            <person name="Baker S."/>
            <person name="Barry K."/>
            <person name="Bills G."/>
            <person name="Bluhm B."/>
            <person name="Cannon C."/>
            <person name="Castanera R."/>
            <person name="Culley D."/>
            <person name="Daum C."/>
            <person name="Ezra D."/>
            <person name="Gonzalez J."/>
            <person name="Henrissat B."/>
            <person name="Kuo A."/>
            <person name="Liang C."/>
            <person name="Lipzen A."/>
            <person name="Lutzoni F."/>
            <person name="Magnuson J."/>
            <person name="Mondo S."/>
            <person name="Nolan M."/>
            <person name="Ohm R."/>
            <person name="Pangilinan J."/>
            <person name="Park H.-J."/>
            <person name="Ramirez L."/>
            <person name="Alfaro M."/>
            <person name="Sun H."/>
            <person name="Tritt A."/>
            <person name="Yoshinaga Y."/>
            <person name="Zwiers L.-H."/>
            <person name="Turgeon B."/>
            <person name="Goodwin S."/>
            <person name="Spatafora J."/>
            <person name="Crous P."/>
            <person name="Grigoriev I."/>
        </authorList>
    </citation>
    <scope>NUCLEOTIDE SEQUENCE</scope>
    <source>
        <strain evidence="2">CBS 115976</strain>
    </source>
</reference>
<evidence type="ECO:0000256" key="1">
    <source>
        <dbReference type="SAM" id="MobiDB-lite"/>
    </source>
</evidence>
<dbReference type="Proteomes" id="UP000799302">
    <property type="component" value="Unassembled WGS sequence"/>
</dbReference>
<organism evidence="2 3">
    <name type="scientific">Microthyrium microscopicum</name>
    <dbReference type="NCBI Taxonomy" id="703497"/>
    <lineage>
        <taxon>Eukaryota</taxon>
        <taxon>Fungi</taxon>
        <taxon>Dikarya</taxon>
        <taxon>Ascomycota</taxon>
        <taxon>Pezizomycotina</taxon>
        <taxon>Dothideomycetes</taxon>
        <taxon>Dothideomycetes incertae sedis</taxon>
        <taxon>Microthyriales</taxon>
        <taxon>Microthyriaceae</taxon>
        <taxon>Microthyrium</taxon>
    </lineage>
</organism>
<feature type="region of interest" description="Disordered" evidence="1">
    <location>
        <begin position="51"/>
        <end position="82"/>
    </location>
</feature>
<sequence length="150" mass="15983">MSGQDQYGQHDSSREHEQSRRVEAVQDNFSSGARLGLGSQTVEKLAKLAKLNQDTKEVMGDGKEKPTARKGTGNGNQGHGVVSTFKTQGEMEACGVHGQPHSAAGPLTMLNQVHIQRLVAPDPRKASIVKVDSKINPSSLRPGYPVSALG</sequence>
<accession>A0A6A6U792</accession>